<name>A0ABR2MK22_9ASPA</name>
<organism evidence="1 2">
    <name type="scientific">Platanthera guangdongensis</name>
    <dbReference type="NCBI Taxonomy" id="2320717"/>
    <lineage>
        <taxon>Eukaryota</taxon>
        <taxon>Viridiplantae</taxon>
        <taxon>Streptophyta</taxon>
        <taxon>Embryophyta</taxon>
        <taxon>Tracheophyta</taxon>
        <taxon>Spermatophyta</taxon>
        <taxon>Magnoliopsida</taxon>
        <taxon>Liliopsida</taxon>
        <taxon>Asparagales</taxon>
        <taxon>Orchidaceae</taxon>
        <taxon>Orchidoideae</taxon>
        <taxon>Orchideae</taxon>
        <taxon>Orchidinae</taxon>
        <taxon>Platanthera</taxon>
    </lineage>
</organism>
<protein>
    <submittedName>
        <fullName evidence="1">Uncharacterized protein</fullName>
    </submittedName>
</protein>
<dbReference type="EMBL" id="JBBWWR010000007">
    <property type="protein sequence ID" value="KAK8964029.1"/>
    <property type="molecule type" value="Genomic_DNA"/>
</dbReference>
<dbReference type="Proteomes" id="UP001412067">
    <property type="component" value="Unassembled WGS sequence"/>
</dbReference>
<keyword evidence="2" id="KW-1185">Reference proteome</keyword>
<evidence type="ECO:0000313" key="1">
    <source>
        <dbReference type="EMBL" id="KAK8964029.1"/>
    </source>
</evidence>
<reference evidence="1 2" key="1">
    <citation type="journal article" date="2022" name="Nat. Plants">
        <title>Genomes of leafy and leafless Platanthera orchids illuminate the evolution of mycoheterotrophy.</title>
        <authorList>
            <person name="Li M.H."/>
            <person name="Liu K.W."/>
            <person name="Li Z."/>
            <person name="Lu H.C."/>
            <person name="Ye Q.L."/>
            <person name="Zhang D."/>
            <person name="Wang J.Y."/>
            <person name="Li Y.F."/>
            <person name="Zhong Z.M."/>
            <person name="Liu X."/>
            <person name="Yu X."/>
            <person name="Liu D.K."/>
            <person name="Tu X.D."/>
            <person name="Liu B."/>
            <person name="Hao Y."/>
            <person name="Liao X.Y."/>
            <person name="Jiang Y.T."/>
            <person name="Sun W.H."/>
            <person name="Chen J."/>
            <person name="Chen Y.Q."/>
            <person name="Ai Y."/>
            <person name="Zhai J.W."/>
            <person name="Wu S.S."/>
            <person name="Zhou Z."/>
            <person name="Hsiao Y.Y."/>
            <person name="Wu W.L."/>
            <person name="Chen Y.Y."/>
            <person name="Lin Y.F."/>
            <person name="Hsu J.L."/>
            <person name="Li C.Y."/>
            <person name="Wang Z.W."/>
            <person name="Zhao X."/>
            <person name="Zhong W.Y."/>
            <person name="Ma X.K."/>
            <person name="Ma L."/>
            <person name="Huang J."/>
            <person name="Chen G.Z."/>
            <person name="Huang M.Z."/>
            <person name="Huang L."/>
            <person name="Peng D.H."/>
            <person name="Luo Y.B."/>
            <person name="Zou S.Q."/>
            <person name="Chen S.P."/>
            <person name="Lan S."/>
            <person name="Tsai W.C."/>
            <person name="Van de Peer Y."/>
            <person name="Liu Z.J."/>
        </authorList>
    </citation>
    <scope>NUCLEOTIDE SEQUENCE [LARGE SCALE GENOMIC DNA]</scope>
    <source>
        <strain evidence="1">Lor288</strain>
    </source>
</reference>
<accession>A0ABR2MK22</accession>
<gene>
    <name evidence="1" type="ORF">KSP40_PGU013607</name>
</gene>
<sequence length="85" mass="9279">MIAAQPETNKLAAENVRNLLIVTAFSSQDRILCLFHLAQVNPHCQSINHSWLADVGLDCSKFHTTVSGCAAPFLIFPNSTLLLSI</sequence>
<comment type="caution">
    <text evidence="1">The sequence shown here is derived from an EMBL/GenBank/DDBJ whole genome shotgun (WGS) entry which is preliminary data.</text>
</comment>
<evidence type="ECO:0000313" key="2">
    <source>
        <dbReference type="Proteomes" id="UP001412067"/>
    </source>
</evidence>
<proteinExistence type="predicted"/>